<evidence type="ECO:0000259" key="4">
    <source>
        <dbReference type="Pfam" id="PF00535"/>
    </source>
</evidence>
<dbReference type="Pfam" id="PF00535">
    <property type="entry name" value="Glycos_transf_2"/>
    <property type="match status" value="1"/>
</dbReference>
<gene>
    <name evidence="5" type="ORF">FYJ44_12530</name>
</gene>
<feature type="domain" description="Glycosyltransferase 2-like" evidence="4">
    <location>
        <begin position="5"/>
        <end position="127"/>
    </location>
</feature>
<sequence length="316" mass="34752">MPKITVAMPAHNAAPYINEAVDSILGQTCRDFELLVVDDGSTDDTARRVEACTDARVRLIRLGTNQGRAAARNVALEQARGAYLAWMDADDIAVPRRLEKQAAFLEAHPDVDVCGGWLQYFHQSTALERFPAAPEDVRAATVFGAAVVNGCSLLRLEVLRAHGLRFDPTLERAEDFAFWADLLLGARRRAANLPEVLLRYRYFRRPFVPQWHARALLGHVFPRLGLAPGDAGATEAALHAGLIYAPLKAHCARHGAPALLAWLDRLWRGYTETFGTDPAFEHYILFFAGKILSLSPDREGAAAFFRSLDIAGLAGP</sequence>
<dbReference type="PANTHER" id="PTHR43685">
    <property type="entry name" value="GLYCOSYLTRANSFERASE"/>
    <property type="match status" value="1"/>
</dbReference>
<evidence type="ECO:0000313" key="6">
    <source>
        <dbReference type="Proteomes" id="UP000477488"/>
    </source>
</evidence>
<name>A0A6L5XNZ3_9BACT</name>
<dbReference type="InterPro" id="IPR029044">
    <property type="entry name" value="Nucleotide-diphossugar_trans"/>
</dbReference>
<dbReference type="PANTHER" id="PTHR43685:SF5">
    <property type="entry name" value="GLYCOSYLTRANSFERASE EPSE-RELATED"/>
    <property type="match status" value="1"/>
</dbReference>
<dbReference type="InterPro" id="IPR050834">
    <property type="entry name" value="Glycosyltransf_2"/>
</dbReference>
<proteinExistence type="inferred from homology"/>
<evidence type="ECO:0000313" key="5">
    <source>
        <dbReference type="EMBL" id="MSS28836.1"/>
    </source>
</evidence>
<dbReference type="RefSeq" id="WP_154512645.1">
    <property type="nucleotide sequence ID" value="NZ_VUMH01000015.1"/>
</dbReference>
<keyword evidence="2" id="KW-0328">Glycosyltransferase</keyword>
<evidence type="ECO:0000256" key="3">
    <source>
        <dbReference type="ARBA" id="ARBA00022679"/>
    </source>
</evidence>
<dbReference type="GO" id="GO:0016757">
    <property type="term" value="F:glycosyltransferase activity"/>
    <property type="evidence" value="ECO:0007669"/>
    <property type="project" value="UniProtKB-KW"/>
</dbReference>
<reference evidence="5 6" key="1">
    <citation type="submission" date="2019-09" db="EMBL/GenBank/DDBJ databases">
        <title>In-depth cultivation of the pig gut microbiome towards novel bacterial diversity and tailored functional studies.</title>
        <authorList>
            <person name="Wylensek D."/>
            <person name="Hitch T.C.A."/>
            <person name="Clavel T."/>
        </authorList>
    </citation>
    <scope>NUCLEOTIDE SEQUENCE [LARGE SCALE GENOMIC DNA]</scope>
    <source>
        <strain evidence="5 6">PG-178-WT-4</strain>
    </source>
</reference>
<dbReference type="Gene3D" id="3.90.550.10">
    <property type="entry name" value="Spore Coat Polysaccharide Biosynthesis Protein SpsA, Chain A"/>
    <property type="match status" value="1"/>
</dbReference>
<keyword evidence="3 5" id="KW-0808">Transferase</keyword>
<dbReference type="InterPro" id="IPR001173">
    <property type="entry name" value="Glyco_trans_2-like"/>
</dbReference>
<dbReference type="EMBL" id="VUMH01000015">
    <property type="protein sequence ID" value="MSS28836.1"/>
    <property type="molecule type" value="Genomic_DNA"/>
</dbReference>
<dbReference type="CDD" id="cd00761">
    <property type="entry name" value="Glyco_tranf_GTA_type"/>
    <property type="match status" value="1"/>
</dbReference>
<comment type="caution">
    <text evidence="5">The sequence shown here is derived from an EMBL/GenBank/DDBJ whole genome shotgun (WGS) entry which is preliminary data.</text>
</comment>
<dbReference type="SUPFAM" id="SSF53448">
    <property type="entry name" value="Nucleotide-diphospho-sugar transferases"/>
    <property type="match status" value="1"/>
</dbReference>
<evidence type="ECO:0000256" key="1">
    <source>
        <dbReference type="ARBA" id="ARBA00006739"/>
    </source>
</evidence>
<dbReference type="Proteomes" id="UP000477488">
    <property type="component" value="Unassembled WGS sequence"/>
</dbReference>
<accession>A0A6L5XNZ3</accession>
<evidence type="ECO:0000256" key="2">
    <source>
        <dbReference type="ARBA" id="ARBA00022676"/>
    </source>
</evidence>
<comment type="similarity">
    <text evidence="1">Belongs to the glycosyltransferase 2 family.</text>
</comment>
<keyword evidence="6" id="KW-1185">Reference proteome</keyword>
<protein>
    <submittedName>
        <fullName evidence="5">Glycosyltransferase family 2 protein</fullName>
    </submittedName>
</protein>
<organism evidence="5 6">
    <name type="scientific">Desulfovibrio porci</name>
    <dbReference type="NCBI Taxonomy" id="2605782"/>
    <lineage>
        <taxon>Bacteria</taxon>
        <taxon>Pseudomonadati</taxon>
        <taxon>Thermodesulfobacteriota</taxon>
        <taxon>Desulfovibrionia</taxon>
        <taxon>Desulfovibrionales</taxon>
        <taxon>Desulfovibrionaceae</taxon>
        <taxon>Desulfovibrio</taxon>
    </lineage>
</organism>
<dbReference type="AlphaFoldDB" id="A0A6L5XNZ3"/>